<gene>
    <name evidence="30" type="primary">Entpd5</name>
</gene>
<dbReference type="FunFam" id="3.30.420.150:FF:000004">
    <property type="entry name" value="Ectonucleoside triphosphate diphosphohydrolase 5"/>
    <property type="match status" value="1"/>
</dbReference>
<keyword evidence="31" id="KW-1185">Reference proteome</keyword>
<evidence type="ECO:0000313" key="31">
    <source>
        <dbReference type="Proteomes" id="UP000694385"/>
    </source>
</evidence>
<dbReference type="Gene3D" id="3.30.420.150">
    <property type="entry name" value="Exopolyphosphatase. Domain 2"/>
    <property type="match status" value="1"/>
</dbReference>
<comment type="subcellular location">
    <subcellularLocation>
        <location evidence="3">Endoplasmic reticulum</location>
    </subcellularLocation>
    <subcellularLocation>
        <location evidence="4">Secreted</location>
    </subcellularLocation>
</comment>
<evidence type="ECO:0000256" key="26">
    <source>
        <dbReference type="PIRSR" id="PIRSR600407-1"/>
    </source>
</evidence>
<comment type="pathway">
    <text evidence="5">Protein modification; protein glycosylation.</text>
</comment>
<evidence type="ECO:0000256" key="2">
    <source>
        <dbReference type="ARBA" id="ARBA00001946"/>
    </source>
</evidence>
<protein>
    <recommendedName>
        <fullName evidence="15">nucleoside diphosphate phosphatase</fullName>
        <ecNumber evidence="15">3.6.1.6</ecNumber>
    </recommendedName>
    <alternativeName>
        <fullName evidence="16">Guanosine-diphosphatase ENTPD5</fullName>
    </alternativeName>
    <alternativeName>
        <fullName evidence="17">Uridine-diphosphatase ENTPD5</fullName>
    </alternativeName>
</protein>
<evidence type="ECO:0000256" key="19">
    <source>
        <dbReference type="ARBA" id="ARBA00046723"/>
    </source>
</evidence>
<dbReference type="GO" id="GO:0005783">
    <property type="term" value="C:endoplasmic reticulum"/>
    <property type="evidence" value="ECO:0007669"/>
    <property type="project" value="UniProtKB-SubCell"/>
</dbReference>
<comment type="catalytic activity">
    <reaction evidence="23">
        <text>GDP + H2O = GMP + phosphate + H(+)</text>
        <dbReference type="Rhea" id="RHEA:22156"/>
        <dbReference type="ChEBI" id="CHEBI:15377"/>
        <dbReference type="ChEBI" id="CHEBI:15378"/>
        <dbReference type="ChEBI" id="CHEBI:43474"/>
        <dbReference type="ChEBI" id="CHEBI:58115"/>
        <dbReference type="ChEBI" id="CHEBI:58189"/>
        <dbReference type="EC" id="3.6.1.6"/>
    </reaction>
    <physiologicalReaction direction="left-to-right" evidence="23">
        <dbReference type="Rhea" id="RHEA:22157"/>
    </physiologicalReaction>
</comment>
<proteinExistence type="inferred from homology"/>
<comment type="catalytic activity">
    <reaction evidence="22">
        <text>UDP + H2O = UMP + phosphate + H(+)</text>
        <dbReference type="Rhea" id="RHEA:64876"/>
        <dbReference type="ChEBI" id="CHEBI:15377"/>
        <dbReference type="ChEBI" id="CHEBI:15378"/>
        <dbReference type="ChEBI" id="CHEBI:43474"/>
        <dbReference type="ChEBI" id="CHEBI:57865"/>
        <dbReference type="ChEBI" id="CHEBI:58223"/>
        <dbReference type="EC" id="3.6.1.6"/>
    </reaction>
    <physiologicalReaction direction="left-to-right" evidence="22">
        <dbReference type="Rhea" id="RHEA:64877"/>
    </physiologicalReaction>
</comment>
<reference evidence="30" key="1">
    <citation type="submission" date="2025-08" db="UniProtKB">
        <authorList>
            <consortium name="Ensembl"/>
        </authorList>
    </citation>
    <scope>IDENTIFICATION</scope>
</reference>
<evidence type="ECO:0000256" key="21">
    <source>
        <dbReference type="ARBA" id="ARBA00048053"/>
    </source>
</evidence>
<dbReference type="PANTHER" id="PTHR11782:SF35">
    <property type="entry name" value="NUCLEOSIDE DIPHOSPHATE PHOSPHATASE ENTPD5"/>
    <property type="match status" value="1"/>
</dbReference>
<organism evidence="30 31">
    <name type="scientific">Jaculus jaculus</name>
    <name type="common">Lesser Egyptian jerboa</name>
    <dbReference type="NCBI Taxonomy" id="51337"/>
    <lineage>
        <taxon>Eukaryota</taxon>
        <taxon>Metazoa</taxon>
        <taxon>Chordata</taxon>
        <taxon>Craniata</taxon>
        <taxon>Vertebrata</taxon>
        <taxon>Euteleostomi</taxon>
        <taxon>Mammalia</taxon>
        <taxon>Eutheria</taxon>
        <taxon>Euarchontoglires</taxon>
        <taxon>Glires</taxon>
        <taxon>Rodentia</taxon>
        <taxon>Myomorpha</taxon>
        <taxon>Dipodoidea</taxon>
        <taxon>Dipodidae</taxon>
        <taxon>Dipodinae</taxon>
        <taxon>Jaculus</taxon>
    </lineage>
</organism>
<evidence type="ECO:0000256" key="10">
    <source>
        <dbReference type="ARBA" id="ARBA00022824"/>
    </source>
</evidence>
<dbReference type="OMA" id="GFEACYA"/>
<evidence type="ECO:0000256" key="4">
    <source>
        <dbReference type="ARBA" id="ARBA00004613"/>
    </source>
</evidence>
<evidence type="ECO:0000256" key="27">
    <source>
        <dbReference type="PIRSR" id="PIRSR600407-2"/>
    </source>
</evidence>
<evidence type="ECO:0000256" key="20">
    <source>
        <dbReference type="ARBA" id="ARBA00047813"/>
    </source>
</evidence>
<evidence type="ECO:0000256" key="9">
    <source>
        <dbReference type="ARBA" id="ARBA00022801"/>
    </source>
</evidence>
<evidence type="ECO:0000256" key="29">
    <source>
        <dbReference type="SAM" id="SignalP"/>
    </source>
</evidence>
<dbReference type="GO" id="GO:0005576">
    <property type="term" value="C:extracellular region"/>
    <property type="evidence" value="ECO:0007669"/>
    <property type="project" value="UniProtKB-SubCell"/>
</dbReference>
<evidence type="ECO:0000256" key="6">
    <source>
        <dbReference type="ARBA" id="ARBA00009283"/>
    </source>
</evidence>
<evidence type="ECO:0000256" key="11">
    <source>
        <dbReference type="ARBA" id="ARBA00022837"/>
    </source>
</evidence>
<feature type="signal peptide" evidence="29">
    <location>
        <begin position="1"/>
        <end position="19"/>
    </location>
</feature>
<feature type="binding site" evidence="27">
    <location>
        <begin position="194"/>
        <end position="198"/>
    </location>
    <ligand>
        <name>ATP</name>
        <dbReference type="ChEBI" id="CHEBI:30616"/>
    </ligand>
</feature>
<comment type="catalytic activity">
    <reaction evidence="25">
        <text>IDP + H2O = IMP + phosphate + H(+)</text>
        <dbReference type="Rhea" id="RHEA:35207"/>
        <dbReference type="ChEBI" id="CHEBI:15377"/>
        <dbReference type="ChEBI" id="CHEBI:15378"/>
        <dbReference type="ChEBI" id="CHEBI:43474"/>
        <dbReference type="ChEBI" id="CHEBI:58053"/>
        <dbReference type="ChEBI" id="CHEBI:58280"/>
        <dbReference type="EC" id="3.6.1.6"/>
    </reaction>
    <physiologicalReaction direction="left-to-right" evidence="25">
        <dbReference type="Rhea" id="RHEA:35208"/>
    </physiologicalReaction>
</comment>
<dbReference type="Pfam" id="PF01150">
    <property type="entry name" value="GDA1_CD39"/>
    <property type="match status" value="1"/>
</dbReference>
<evidence type="ECO:0000256" key="5">
    <source>
        <dbReference type="ARBA" id="ARBA00004922"/>
    </source>
</evidence>
<evidence type="ECO:0000256" key="8">
    <source>
        <dbReference type="ARBA" id="ARBA00022729"/>
    </source>
</evidence>
<evidence type="ECO:0000256" key="18">
    <source>
        <dbReference type="ARBA" id="ARBA00045733"/>
    </source>
</evidence>
<evidence type="ECO:0000256" key="15">
    <source>
        <dbReference type="ARBA" id="ARBA00038863"/>
    </source>
</evidence>
<dbReference type="Ensembl" id="ENSJJAT00000014544.1">
    <property type="protein sequence ID" value="ENSJJAP00000008120.1"/>
    <property type="gene ID" value="ENSJJAG00000012303.1"/>
</dbReference>
<sequence>MASSLIAVFFMLGISHVCSSVFRREQQTWFEGVFLSSMCPINVSASTVYGIMFDAGSTGTRIHVYTFWHTSLIPALGGESRSSVSPLATWQGAETVQRLLEVAKDSIPRSHWKKTPVVLKATAGLRLLPEQKAQALLFEVEEIFKKSPFLVPDDSVGIMDGSYEGILAWVTVNFLRGQLHGHGQETMGTLDLGGASTQITFLPQFEKTLEQTPRGYLTSFEMFNSTFKLYTHSYLGFGLKAARLATLGALETEGIDGHTFRSACLPRWLEAEWIFGGVKYQYGGNQEGAMGFEPCYSEVLGVVQGKLHQPEEIRRSSFYAFSYYYDRAVDTHLIDYEKGGVLKVEDFERKAREVCDNLENFTSGSPFLCMDLSYITALLKEGFGFADSTLLQLTKKVNNIETGWALGATFHLLQSLGISE</sequence>
<keyword evidence="10" id="KW-0256">Endoplasmic reticulum</keyword>
<feature type="chain" id="PRO_5034918522" description="nucleoside diphosphate phosphatase" evidence="29">
    <location>
        <begin position="20"/>
        <end position="420"/>
    </location>
</feature>
<evidence type="ECO:0000256" key="23">
    <source>
        <dbReference type="ARBA" id="ARBA00048756"/>
    </source>
</evidence>
<comment type="similarity">
    <text evidence="6 28">Belongs to the GDA1/CD39 NTPase family.</text>
</comment>
<keyword evidence="7" id="KW-0964">Secreted</keyword>
<comment type="catalytic activity">
    <reaction evidence="21">
        <text>a ribonucleoside 5'-diphosphate + H2O = a ribonucleoside 5'-phosphate + phosphate + H(+)</text>
        <dbReference type="Rhea" id="RHEA:36799"/>
        <dbReference type="ChEBI" id="CHEBI:15377"/>
        <dbReference type="ChEBI" id="CHEBI:15378"/>
        <dbReference type="ChEBI" id="CHEBI:43474"/>
        <dbReference type="ChEBI" id="CHEBI:57930"/>
        <dbReference type="ChEBI" id="CHEBI:58043"/>
        <dbReference type="EC" id="3.6.1.6"/>
    </reaction>
    <physiologicalReaction direction="left-to-right" evidence="21">
        <dbReference type="Rhea" id="RHEA:36800"/>
    </physiologicalReaction>
</comment>
<dbReference type="InterPro" id="IPR000407">
    <property type="entry name" value="GDA1_CD39_NTPase"/>
</dbReference>
<evidence type="ECO:0000256" key="17">
    <source>
        <dbReference type="ARBA" id="ARBA00042507"/>
    </source>
</evidence>
<dbReference type="Gene3D" id="3.30.420.40">
    <property type="match status" value="1"/>
</dbReference>
<evidence type="ECO:0000313" key="30">
    <source>
        <dbReference type="Ensembl" id="ENSJJAP00000008120.1"/>
    </source>
</evidence>
<evidence type="ECO:0000256" key="22">
    <source>
        <dbReference type="ARBA" id="ARBA00048075"/>
    </source>
</evidence>
<dbReference type="PROSITE" id="PS01238">
    <property type="entry name" value="GDA1_CD39_NTPASE"/>
    <property type="match status" value="1"/>
</dbReference>
<comment type="cofactor">
    <cofactor evidence="2">
        <name>Mg(2+)</name>
        <dbReference type="ChEBI" id="CHEBI:18420"/>
    </cofactor>
</comment>
<evidence type="ECO:0000256" key="24">
    <source>
        <dbReference type="ARBA" id="ARBA00049217"/>
    </source>
</evidence>
<keyword evidence="27" id="KW-0547">Nucleotide-binding</keyword>
<dbReference type="PANTHER" id="PTHR11782">
    <property type="entry name" value="ADENOSINE/GUANOSINE DIPHOSPHATASE"/>
    <property type="match status" value="1"/>
</dbReference>
<keyword evidence="8 29" id="KW-0732">Signal</keyword>
<keyword evidence="11" id="KW-0106">Calcium</keyword>
<keyword evidence="13" id="KW-1015">Disulfide bond</keyword>
<dbReference type="Proteomes" id="UP000694385">
    <property type="component" value="Unassembled WGS sequence"/>
</dbReference>
<accession>A0A8C5KCP2</accession>
<comment type="subunit">
    <text evidence="19">Monomer; active form. Homodimer; disulfide-linked. Homodimers are enzymatically inactive.</text>
</comment>
<evidence type="ECO:0000256" key="13">
    <source>
        <dbReference type="ARBA" id="ARBA00023157"/>
    </source>
</evidence>
<comment type="cofactor">
    <cofactor evidence="1">
        <name>Ca(2+)</name>
        <dbReference type="ChEBI" id="CHEBI:29108"/>
    </cofactor>
</comment>
<keyword evidence="12" id="KW-0460">Magnesium</keyword>
<dbReference type="GO" id="GO:0005524">
    <property type="term" value="F:ATP binding"/>
    <property type="evidence" value="ECO:0007669"/>
    <property type="project" value="UniProtKB-KW"/>
</dbReference>
<evidence type="ECO:0000256" key="25">
    <source>
        <dbReference type="ARBA" id="ARBA00049328"/>
    </source>
</evidence>
<name>A0A8C5KCP2_JACJA</name>
<dbReference type="AlphaFoldDB" id="A0A8C5KCP2"/>
<dbReference type="EC" id="3.6.1.6" evidence="15"/>
<evidence type="ECO:0000256" key="3">
    <source>
        <dbReference type="ARBA" id="ARBA00004240"/>
    </source>
</evidence>
<comment type="catalytic activity">
    <reaction evidence="20">
        <text>CDP + H2O = CMP + phosphate + H(+)</text>
        <dbReference type="Rhea" id="RHEA:64880"/>
        <dbReference type="ChEBI" id="CHEBI:15377"/>
        <dbReference type="ChEBI" id="CHEBI:15378"/>
        <dbReference type="ChEBI" id="CHEBI:43474"/>
        <dbReference type="ChEBI" id="CHEBI:58069"/>
        <dbReference type="ChEBI" id="CHEBI:60377"/>
        <dbReference type="EC" id="3.6.1.6"/>
    </reaction>
    <physiologicalReaction direction="left-to-right" evidence="20">
        <dbReference type="Rhea" id="RHEA:64881"/>
    </physiologicalReaction>
</comment>
<evidence type="ECO:0000256" key="7">
    <source>
        <dbReference type="ARBA" id="ARBA00022525"/>
    </source>
</evidence>
<evidence type="ECO:0000256" key="28">
    <source>
        <dbReference type="RuleBase" id="RU003833"/>
    </source>
</evidence>
<evidence type="ECO:0000256" key="1">
    <source>
        <dbReference type="ARBA" id="ARBA00001913"/>
    </source>
</evidence>
<feature type="active site" description="Proton acceptor" evidence="26">
    <location>
        <position position="164"/>
    </location>
</feature>
<dbReference type="GeneTree" id="ENSGT01150000286963"/>
<comment type="catalytic activity">
    <reaction evidence="24">
        <text>ADP + H2O = AMP + phosphate + H(+)</text>
        <dbReference type="Rhea" id="RHEA:61436"/>
        <dbReference type="ChEBI" id="CHEBI:15377"/>
        <dbReference type="ChEBI" id="CHEBI:15378"/>
        <dbReference type="ChEBI" id="CHEBI:43474"/>
        <dbReference type="ChEBI" id="CHEBI:456215"/>
        <dbReference type="ChEBI" id="CHEBI:456216"/>
        <dbReference type="EC" id="3.6.1.6"/>
    </reaction>
    <physiologicalReaction direction="left-to-right" evidence="24">
        <dbReference type="Rhea" id="RHEA:61437"/>
    </physiologicalReaction>
</comment>
<evidence type="ECO:0000256" key="16">
    <source>
        <dbReference type="ARBA" id="ARBA00042111"/>
    </source>
</evidence>
<reference evidence="30" key="2">
    <citation type="submission" date="2025-09" db="UniProtKB">
        <authorList>
            <consortium name="Ensembl"/>
        </authorList>
    </citation>
    <scope>IDENTIFICATION</scope>
</reference>
<evidence type="ECO:0000256" key="14">
    <source>
        <dbReference type="ARBA" id="ARBA00023180"/>
    </source>
</evidence>
<evidence type="ECO:0000256" key="12">
    <source>
        <dbReference type="ARBA" id="ARBA00022842"/>
    </source>
</evidence>
<keyword evidence="14" id="KW-0325">Glycoprotein</keyword>
<dbReference type="GO" id="GO:0017110">
    <property type="term" value="F:nucleoside diphosphate phosphatase activity"/>
    <property type="evidence" value="ECO:0007669"/>
    <property type="project" value="UniProtKB-EC"/>
</dbReference>
<comment type="function">
    <text evidence="18">Hydrolyzes nucleoside diphosphates with a preference for GDP, IDP and UDP compared to ADP and CDP. In the lumen of the endoplasmic reticulum, hydrolyzes UDP that acts as an end-product feedback inhibitor of the UDP-Glc:glycoprotein glucosyltransferases. UMP can be transported back by an UDP-sugar antiporter to the cytosol where it is consumed to regenerate UDP-glucose. Therefore, it positively regulates protein reglucosylation by clearing UDP from the ER lumen and by promoting the regeneration of UDP-glucose. Protein reglucosylation is essential to proper glycoprotein folding and quality control in the ER.</text>
</comment>
<keyword evidence="9 28" id="KW-0378">Hydrolase</keyword>
<keyword evidence="27" id="KW-0067">ATP-binding</keyword>